<protein>
    <recommendedName>
        <fullName evidence="2">Isochorismatase-like domain-containing protein</fullName>
    </recommendedName>
</protein>
<reference evidence="3 4" key="1">
    <citation type="submission" date="2016-06" db="EMBL/GenBank/DDBJ databases">
        <title>Draft genome of Moraxella lacunata CCUG 57757A.</title>
        <authorList>
            <person name="Salva-Serra F."/>
            <person name="Engstrom-Jakobsson H."/>
            <person name="Thorell K."/>
            <person name="Gonzales-Siles L."/>
            <person name="Karlsson R."/>
            <person name="Boulund F."/>
            <person name="Engstrand L."/>
            <person name="Kristiansson E."/>
            <person name="Moore E."/>
        </authorList>
    </citation>
    <scope>NUCLEOTIDE SEQUENCE [LARGE SCALE GENOMIC DNA]</scope>
    <source>
        <strain evidence="3 4">CCUG 57757A</strain>
    </source>
</reference>
<dbReference type="PANTHER" id="PTHR43540:SF15">
    <property type="entry name" value="BLR5631 PROTEIN"/>
    <property type="match status" value="1"/>
</dbReference>
<comment type="caution">
    <text evidence="3">The sequence shown here is derived from an EMBL/GenBank/DDBJ whole genome shotgun (WGS) entry which is preliminary data.</text>
</comment>
<organism evidence="3 4">
    <name type="scientific">Moraxella lacunata</name>
    <dbReference type="NCBI Taxonomy" id="477"/>
    <lineage>
        <taxon>Bacteria</taxon>
        <taxon>Pseudomonadati</taxon>
        <taxon>Pseudomonadota</taxon>
        <taxon>Gammaproteobacteria</taxon>
        <taxon>Moraxellales</taxon>
        <taxon>Moraxellaceae</taxon>
        <taxon>Moraxella</taxon>
    </lineage>
</organism>
<evidence type="ECO:0000313" key="3">
    <source>
        <dbReference type="EMBL" id="OBX59567.1"/>
    </source>
</evidence>
<name>A0A1B8PVJ8_MORLA</name>
<dbReference type="Pfam" id="PF00857">
    <property type="entry name" value="Isochorismatase"/>
    <property type="match status" value="1"/>
</dbReference>
<evidence type="ECO:0000259" key="2">
    <source>
        <dbReference type="Pfam" id="PF00857"/>
    </source>
</evidence>
<dbReference type="AlphaFoldDB" id="A0A1B8PVJ8"/>
<keyword evidence="1" id="KW-0378">Hydrolase</keyword>
<accession>A0A1B8PVJ8</accession>
<dbReference type="InterPro" id="IPR036380">
    <property type="entry name" value="Isochorismatase-like_sf"/>
</dbReference>
<dbReference type="InterPro" id="IPR000868">
    <property type="entry name" value="Isochorismatase-like_dom"/>
</dbReference>
<dbReference type="EMBL" id="LZMS01000105">
    <property type="protein sequence ID" value="OBX59567.1"/>
    <property type="molecule type" value="Genomic_DNA"/>
</dbReference>
<gene>
    <name evidence="3" type="ORF">A9309_00945</name>
</gene>
<dbReference type="InterPro" id="IPR050272">
    <property type="entry name" value="Isochorismatase-like_hydrls"/>
</dbReference>
<sequence>MKTALLVIDVQNEYFGSANGKFDQFNVDAIASDIAKHAQSVSDNGTLVIGVQHIMAEDYPLFAKGSHGAELHSSVADILADKPLVQKAHADSFLNTGLLDILKEHGIEQVDVCGIMTQNCVTHTALSPLAKGYKIRVLSSLCTAPSELIHQIALGALADRDWIEVV</sequence>
<dbReference type="OrthoDB" id="1157330at2"/>
<feature type="domain" description="Isochorismatase-like" evidence="2">
    <location>
        <begin position="3"/>
        <end position="158"/>
    </location>
</feature>
<dbReference type="SUPFAM" id="SSF52499">
    <property type="entry name" value="Isochorismatase-like hydrolases"/>
    <property type="match status" value="1"/>
</dbReference>
<dbReference type="Gene3D" id="3.40.50.850">
    <property type="entry name" value="Isochorismatase-like"/>
    <property type="match status" value="1"/>
</dbReference>
<evidence type="ECO:0000313" key="4">
    <source>
        <dbReference type="Proteomes" id="UP000092607"/>
    </source>
</evidence>
<proteinExistence type="predicted"/>
<dbReference type="Proteomes" id="UP000092607">
    <property type="component" value="Unassembled WGS sequence"/>
</dbReference>
<dbReference type="GO" id="GO:0016787">
    <property type="term" value="F:hydrolase activity"/>
    <property type="evidence" value="ECO:0007669"/>
    <property type="project" value="UniProtKB-KW"/>
</dbReference>
<evidence type="ECO:0000256" key="1">
    <source>
        <dbReference type="ARBA" id="ARBA00022801"/>
    </source>
</evidence>
<dbReference type="PANTHER" id="PTHR43540">
    <property type="entry name" value="PEROXYUREIDOACRYLATE/UREIDOACRYLATE AMIDOHYDROLASE-RELATED"/>
    <property type="match status" value="1"/>
</dbReference>
<dbReference type="RefSeq" id="WP_065256439.1">
    <property type="nucleotide sequence ID" value="NZ_JARDJM010000047.1"/>
</dbReference>